<dbReference type="EMBL" id="FOBF01000018">
    <property type="protein sequence ID" value="SEM89079.1"/>
    <property type="molecule type" value="Genomic_DNA"/>
</dbReference>
<dbReference type="Proteomes" id="UP000198953">
    <property type="component" value="Unassembled WGS sequence"/>
</dbReference>
<keyword evidence="2" id="KW-1185">Reference proteome</keyword>
<accession>A0A1H8C2K0</accession>
<gene>
    <name evidence="1" type="ORF">SAMN05660976_06299</name>
</gene>
<protein>
    <submittedName>
        <fullName evidence="1">Uncharacterized protein</fullName>
    </submittedName>
</protein>
<name>A0A1H8C2K0_9ACTN</name>
<dbReference type="STRING" id="46177.SAMN05660976_06299"/>
<sequence>MSTTKGPVLEGFDLLARMSSDGEPVYRRLGFSACGPFTDYAITSSR</sequence>
<organism evidence="1 2">
    <name type="scientific">Nonomuraea pusilla</name>
    <dbReference type="NCBI Taxonomy" id="46177"/>
    <lineage>
        <taxon>Bacteria</taxon>
        <taxon>Bacillati</taxon>
        <taxon>Actinomycetota</taxon>
        <taxon>Actinomycetes</taxon>
        <taxon>Streptosporangiales</taxon>
        <taxon>Streptosporangiaceae</taxon>
        <taxon>Nonomuraea</taxon>
    </lineage>
</organism>
<dbReference type="RefSeq" id="WP_177227578.1">
    <property type="nucleotide sequence ID" value="NZ_FOBF01000018.1"/>
</dbReference>
<evidence type="ECO:0000313" key="2">
    <source>
        <dbReference type="Proteomes" id="UP000198953"/>
    </source>
</evidence>
<proteinExistence type="predicted"/>
<evidence type="ECO:0000313" key="1">
    <source>
        <dbReference type="EMBL" id="SEM89079.1"/>
    </source>
</evidence>
<dbReference type="AlphaFoldDB" id="A0A1H8C2K0"/>
<reference evidence="1 2" key="1">
    <citation type="submission" date="2016-10" db="EMBL/GenBank/DDBJ databases">
        <authorList>
            <person name="de Groot N.N."/>
        </authorList>
    </citation>
    <scope>NUCLEOTIDE SEQUENCE [LARGE SCALE GENOMIC DNA]</scope>
    <source>
        <strain evidence="1 2">DSM 43357</strain>
    </source>
</reference>